<feature type="domain" description="3'-5' exoribonuclease Rv2179c-like" evidence="2">
    <location>
        <begin position="2"/>
        <end position="155"/>
    </location>
</feature>
<dbReference type="EC" id="3.1.13.-" evidence="1"/>
<name>A0ABW1IYL1_9PSEU</name>
<keyword evidence="1" id="KW-0378">Hydrolase</keyword>
<keyword evidence="1" id="KW-0460">Magnesium</keyword>
<feature type="binding site" evidence="1">
    <location>
        <position position="6"/>
    </location>
    <ligand>
        <name>Mg(2+)</name>
        <dbReference type="ChEBI" id="CHEBI:18420"/>
        <note>catalytic</note>
    </ligand>
</feature>
<dbReference type="InterPro" id="IPR036397">
    <property type="entry name" value="RNaseH_sf"/>
</dbReference>
<gene>
    <name evidence="3" type="ORF">ACFQE5_04100</name>
</gene>
<evidence type="ECO:0000259" key="2">
    <source>
        <dbReference type="Pfam" id="PF16473"/>
    </source>
</evidence>
<comment type="caution">
    <text evidence="1">Lacks conserved residue(s) required for the propagation of feature annotation.</text>
</comment>
<comment type="cofactor">
    <cofactor evidence="1">
        <name>Mg(2+)</name>
        <dbReference type="ChEBI" id="CHEBI:18420"/>
    </cofactor>
    <text evidence="1">Binds 1 Mg(2+) ion per subunit.</text>
</comment>
<dbReference type="NCBIfam" id="NF033638">
    <property type="entry name" value="RNase_AS"/>
    <property type="match status" value="1"/>
</dbReference>
<comment type="subunit">
    <text evidence="1">Homodimer.</text>
</comment>
<dbReference type="InterPro" id="IPR030853">
    <property type="entry name" value="3_5_Exoribonuc_actinobac"/>
</dbReference>
<comment type="function">
    <text evidence="1">Exonuclease that cleaves single-stranded 3' overhangs of double-stranded RNA.</text>
</comment>
<proteinExistence type="inferred from homology"/>
<keyword evidence="4" id="KW-1185">Reference proteome</keyword>
<organism evidence="3 4">
    <name type="scientific">Pseudonocardia hispaniensis</name>
    <dbReference type="NCBI Taxonomy" id="904933"/>
    <lineage>
        <taxon>Bacteria</taxon>
        <taxon>Bacillati</taxon>
        <taxon>Actinomycetota</taxon>
        <taxon>Actinomycetes</taxon>
        <taxon>Pseudonocardiales</taxon>
        <taxon>Pseudonocardiaceae</taxon>
        <taxon>Pseudonocardia</taxon>
    </lineage>
</organism>
<keyword evidence="1" id="KW-0540">Nuclease</keyword>
<reference evidence="4" key="1">
    <citation type="journal article" date="2019" name="Int. J. Syst. Evol. Microbiol.">
        <title>The Global Catalogue of Microorganisms (GCM) 10K type strain sequencing project: providing services to taxonomists for standard genome sequencing and annotation.</title>
        <authorList>
            <consortium name="The Broad Institute Genomics Platform"/>
            <consortium name="The Broad Institute Genome Sequencing Center for Infectious Disease"/>
            <person name="Wu L."/>
            <person name="Ma J."/>
        </authorList>
    </citation>
    <scope>NUCLEOTIDE SEQUENCE [LARGE SCALE GENOMIC DNA]</scope>
    <source>
        <strain evidence="4">CCM 8391</strain>
    </source>
</reference>
<keyword evidence="1" id="KW-0479">Metal-binding</keyword>
<dbReference type="Proteomes" id="UP001596302">
    <property type="component" value="Unassembled WGS sequence"/>
</dbReference>
<keyword evidence="1" id="KW-0269">Exonuclease</keyword>
<dbReference type="Pfam" id="PF16473">
    <property type="entry name" value="Rv2179c-like"/>
    <property type="match status" value="1"/>
</dbReference>
<evidence type="ECO:0000256" key="1">
    <source>
        <dbReference type="HAMAP-Rule" id="MF_00977"/>
    </source>
</evidence>
<sequence>MRFFYDCEFIEDGTTIDLVSIGVVGEDGREFYAVSTEFDPGRAGSWVRANVLPKLPSPADPAWRSRTAIRTGLFEFLTSAPGEVELWAWIAAYDHVALCQLWGAMPALPRALPRFTRELRQHWEDAGRPLLPAPTADAHDALADARLNLKRWEVIQAALDARGAPHRLAPRPTA</sequence>
<comment type="caution">
    <text evidence="3">The sequence shown here is derived from an EMBL/GenBank/DDBJ whole genome shotgun (WGS) entry which is preliminary data.</text>
</comment>
<dbReference type="HAMAP" id="MF_00977">
    <property type="entry name" value="3_5_Exoribonuc_actinobact"/>
    <property type="match status" value="1"/>
</dbReference>
<accession>A0ABW1IYL1</accession>
<dbReference type="InterPro" id="IPR033390">
    <property type="entry name" value="Rv2179c-like"/>
</dbReference>
<evidence type="ECO:0000313" key="4">
    <source>
        <dbReference type="Proteomes" id="UP001596302"/>
    </source>
</evidence>
<dbReference type="RefSeq" id="WP_379582912.1">
    <property type="nucleotide sequence ID" value="NZ_JBHSQW010000009.1"/>
</dbReference>
<dbReference type="Gene3D" id="3.30.420.10">
    <property type="entry name" value="Ribonuclease H-like superfamily/Ribonuclease H"/>
    <property type="match status" value="1"/>
</dbReference>
<dbReference type="EMBL" id="JBHSQW010000009">
    <property type="protein sequence ID" value="MFC5993395.1"/>
    <property type="molecule type" value="Genomic_DNA"/>
</dbReference>
<evidence type="ECO:0000313" key="3">
    <source>
        <dbReference type="EMBL" id="MFC5993395.1"/>
    </source>
</evidence>
<protein>
    <recommendedName>
        <fullName evidence="1">3'-5' exoribonuclease</fullName>
        <ecNumber evidence="1">3.1.13.-</ecNumber>
    </recommendedName>
</protein>